<dbReference type="AlphaFoldDB" id="A0AAU8NFW5"/>
<evidence type="ECO:0000313" key="1">
    <source>
        <dbReference type="EMBL" id="XCP95498.1"/>
    </source>
</evidence>
<sequence>MNTNLVDPYELNIRKALDKILPGAYDNIEKIGGVPTEIRKNILEILIKYACESQNVTAIMLARDRIKKIPSSCLSCIFLEASDAVIDFQDEWEYRRLLELVKEAVPDLLTLFIDRGYSQRRLKYEKRQKIFFN</sequence>
<reference evidence="1" key="1">
    <citation type="submission" date="2024-05" db="EMBL/GenBank/DDBJ databases">
        <title>Draft genome assemblies of 36 bacteria isolated from hibernating arctic ground squirrels.</title>
        <authorList>
            <person name="McKee H."/>
            <person name="Mullen L."/>
            <person name="Drown D.M."/>
            <person name="Duddleston K.N."/>
        </authorList>
    </citation>
    <scope>NUCLEOTIDE SEQUENCE</scope>
    <source>
        <strain evidence="1">AN1007</strain>
    </source>
</reference>
<dbReference type="RefSeq" id="WP_366293481.1">
    <property type="nucleotide sequence ID" value="NZ_CP159992.1"/>
</dbReference>
<dbReference type="EMBL" id="CP159992">
    <property type="protein sequence ID" value="XCP95498.1"/>
    <property type="molecule type" value="Genomic_DNA"/>
</dbReference>
<organism evidence="1">
    <name type="scientific">Paenibacillus sp. AN1007</name>
    <dbReference type="NCBI Taxonomy" id="3151385"/>
    <lineage>
        <taxon>Bacteria</taxon>
        <taxon>Bacillati</taxon>
        <taxon>Bacillota</taxon>
        <taxon>Bacilli</taxon>
        <taxon>Bacillales</taxon>
        <taxon>Paenibacillaceae</taxon>
        <taxon>Paenibacillus</taxon>
    </lineage>
</organism>
<protein>
    <submittedName>
        <fullName evidence="1">Uncharacterized protein</fullName>
    </submittedName>
</protein>
<name>A0AAU8NFW5_9BACL</name>
<accession>A0AAU8NFW5</accession>
<proteinExistence type="predicted"/>
<gene>
    <name evidence="1" type="ORF">ABXS70_01830</name>
</gene>